<keyword evidence="1" id="KW-0862">Zinc</keyword>
<proteinExistence type="predicted"/>
<gene>
    <name evidence="4" type="ORF">PCOS0759_LOCUS7249</name>
</gene>
<dbReference type="SUPFAM" id="SSF57850">
    <property type="entry name" value="RING/U-box"/>
    <property type="match status" value="1"/>
</dbReference>
<sequence>MSSNFNNNNSGFGANNSHRSRMSSLSQSSTSGSSMNRQPSNQQMHVQQQQQQHAQYQEHMPNAPMPSLAATIQHQHMMMHQMIHQQTMQMHQQMNPFGFPQMPPMFGGGGGGINSMTTITHNPNFHQMHHQVTMSTQRQCPAMSPRLPVNHQQSNSPLISSSNSINRQTIMPSPHDTDHHHHTMNQQLLRSSGMMPFLPLQFGQHPHSSTLSMRIPEAKYEVTETGDYEGPDSCKICFSNPIRTAIIDCGHSFACVTCCRRILLDNTQQKKCSICGQTTLQGALILFKS</sequence>
<name>A0A7S1KUB5_9EUKA</name>
<keyword evidence="1" id="KW-0479">Metal-binding</keyword>
<reference evidence="4" key="1">
    <citation type="submission" date="2021-01" db="EMBL/GenBank/DDBJ databases">
        <authorList>
            <person name="Corre E."/>
            <person name="Pelletier E."/>
            <person name="Niang G."/>
            <person name="Scheremetjew M."/>
            <person name="Finn R."/>
            <person name="Kale V."/>
            <person name="Holt S."/>
            <person name="Cochrane G."/>
            <person name="Meng A."/>
            <person name="Brown T."/>
            <person name="Cohen L."/>
        </authorList>
    </citation>
    <scope>NUCLEOTIDE SEQUENCE</scope>
    <source>
        <strain evidence="4">WS</strain>
    </source>
</reference>
<dbReference type="Pfam" id="PF13920">
    <property type="entry name" value="zf-C3HC4_3"/>
    <property type="match status" value="1"/>
</dbReference>
<accession>A0A7S1KUB5</accession>
<organism evidence="4">
    <name type="scientific">Percolomonas cosmopolitus</name>
    <dbReference type="NCBI Taxonomy" id="63605"/>
    <lineage>
        <taxon>Eukaryota</taxon>
        <taxon>Discoba</taxon>
        <taxon>Heterolobosea</taxon>
        <taxon>Tetramitia</taxon>
        <taxon>Eutetramitia</taxon>
        <taxon>Percolomonadidae</taxon>
        <taxon>Percolomonas</taxon>
    </lineage>
</organism>
<dbReference type="Gene3D" id="3.30.40.10">
    <property type="entry name" value="Zinc/RING finger domain, C3HC4 (zinc finger)"/>
    <property type="match status" value="1"/>
</dbReference>
<dbReference type="InterPro" id="IPR001841">
    <property type="entry name" value="Znf_RING"/>
</dbReference>
<dbReference type="AlphaFoldDB" id="A0A7S1KUB5"/>
<feature type="region of interest" description="Disordered" evidence="2">
    <location>
        <begin position="150"/>
        <end position="183"/>
    </location>
</feature>
<feature type="compositionally biased region" description="Low complexity" evidence="2">
    <location>
        <begin position="154"/>
        <end position="166"/>
    </location>
</feature>
<protein>
    <recommendedName>
        <fullName evidence="3">RING-type domain-containing protein</fullName>
    </recommendedName>
</protein>
<evidence type="ECO:0000259" key="3">
    <source>
        <dbReference type="PROSITE" id="PS50089"/>
    </source>
</evidence>
<feature type="domain" description="RING-type" evidence="3">
    <location>
        <begin position="234"/>
        <end position="275"/>
    </location>
</feature>
<feature type="region of interest" description="Disordered" evidence="2">
    <location>
        <begin position="1"/>
        <end position="57"/>
    </location>
</feature>
<dbReference type="GO" id="GO:0008270">
    <property type="term" value="F:zinc ion binding"/>
    <property type="evidence" value="ECO:0007669"/>
    <property type="project" value="UniProtKB-KW"/>
</dbReference>
<evidence type="ECO:0000256" key="1">
    <source>
        <dbReference type="PROSITE-ProRule" id="PRU00175"/>
    </source>
</evidence>
<evidence type="ECO:0000256" key="2">
    <source>
        <dbReference type="SAM" id="MobiDB-lite"/>
    </source>
</evidence>
<dbReference type="PROSITE" id="PS50089">
    <property type="entry name" value="ZF_RING_2"/>
    <property type="match status" value="1"/>
</dbReference>
<dbReference type="EMBL" id="HBGD01008806">
    <property type="protein sequence ID" value="CAD9083995.1"/>
    <property type="molecule type" value="Transcribed_RNA"/>
</dbReference>
<keyword evidence="1" id="KW-0863">Zinc-finger</keyword>
<evidence type="ECO:0000313" key="4">
    <source>
        <dbReference type="EMBL" id="CAD9083995.1"/>
    </source>
</evidence>
<dbReference type="InterPro" id="IPR013083">
    <property type="entry name" value="Znf_RING/FYVE/PHD"/>
</dbReference>